<evidence type="ECO:0000256" key="1">
    <source>
        <dbReference type="SAM" id="MobiDB-lite"/>
    </source>
</evidence>
<evidence type="ECO:0000313" key="2">
    <source>
        <dbReference type="EMBL" id="MPN37882.1"/>
    </source>
</evidence>
<name>A0A645HHL7_9ZZZZ</name>
<dbReference type="AlphaFoldDB" id="A0A645HHL7"/>
<dbReference type="EMBL" id="VSSQ01092786">
    <property type="protein sequence ID" value="MPN37882.1"/>
    <property type="molecule type" value="Genomic_DNA"/>
</dbReference>
<reference evidence="2" key="1">
    <citation type="submission" date="2019-08" db="EMBL/GenBank/DDBJ databases">
        <authorList>
            <person name="Kucharzyk K."/>
            <person name="Murdoch R.W."/>
            <person name="Higgins S."/>
            <person name="Loffler F."/>
        </authorList>
    </citation>
    <scope>NUCLEOTIDE SEQUENCE</scope>
</reference>
<proteinExistence type="predicted"/>
<organism evidence="2">
    <name type="scientific">bioreactor metagenome</name>
    <dbReference type="NCBI Taxonomy" id="1076179"/>
    <lineage>
        <taxon>unclassified sequences</taxon>
        <taxon>metagenomes</taxon>
        <taxon>ecological metagenomes</taxon>
    </lineage>
</organism>
<protein>
    <submittedName>
        <fullName evidence="2">Uncharacterized protein</fullName>
    </submittedName>
</protein>
<comment type="caution">
    <text evidence="2">The sequence shown here is derived from an EMBL/GenBank/DDBJ whole genome shotgun (WGS) entry which is preliminary data.</text>
</comment>
<gene>
    <name evidence="2" type="ORF">SDC9_185403</name>
</gene>
<accession>A0A645HHL7</accession>
<feature type="region of interest" description="Disordered" evidence="1">
    <location>
        <begin position="1"/>
        <end position="25"/>
    </location>
</feature>
<sequence>MGVAGHPVGHRAGEGDQQHDTRRNGRVCKVLADAAK</sequence>
<feature type="compositionally biased region" description="Basic and acidic residues" evidence="1">
    <location>
        <begin position="11"/>
        <end position="23"/>
    </location>
</feature>